<proteinExistence type="predicted"/>
<dbReference type="Proteomes" id="UP000799437">
    <property type="component" value="Unassembled WGS sequence"/>
</dbReference>
<dbReference type="EMBL" id="ML996565">
    <property type="protein sequence ID" value="KAF2763284.1"/>
    <property type="molecule type" value="Genomic_DNA"/>
</dbReference>
<evidence type="ECO:0000256" key="1">
    <source>
        <dbReference type="SAM" id="MobiDB-lite"/>
    </source>
</evidence>
<gene>
    <name evidence="2" type="ORF">EJ05DRAFT_496110</name>
</gene>
<sequence length="156" mass="17350">MRKRYIQVAHNGILLIPVPNAHSSAKAIPGIAPPLTTTSWAHSTDLQFSQGAVSGRLDHDFHDDDNLLPSEVYGVVTKTRNEWTHICGTSTWRADWPARIVEVHALENGSATLRPSRAPKKATESQKERSGPIGTKKISYDGWRANQPYPHPHRAF</sequence>
<evidence type="ECO:0000313" key="2">
    <source>
        <dbReference type="EMBL" id="KAF2763284.1"/>
    </source>
</evidence>
<organism evidence="2 3">
    <name type="scientific">Pseudovirgaria hyperparasitica</name>
    <dbReference type="NCBI Taxonomy" id="470096"/>
    <lineage>
        <taxon>Eukaryota</taxon>
        <taxon>Fungi</taxon>
        <taxon>Dikarya</taxon>
        <taxon>Ascomycota</taxon>
        <taxon>Pezizomycotina</taxon>
        <taxon>Dothideomycetes</taxon>
        <taxon>Dothideomycetes incertae sedis</taxon>
        <taxon>Acrospermales</taxon>
        <taxon>Acrospermaceae</taxon>
        <taxon>Pseudovirgaria</taxon>
    </lineage>
</organism>
<name>A0A6A6WM51_9PEZI</name>
<dbReference type="AlphaFoldDB" id="A0A6A6WM51"/>
<keyword evidence="3" id="KW-1185">Reference proteome</keyword>
<reference evidence="2" key="1">
    <citation type="journal article" date="2020" name="Stud. Mycol.">
        <title>101 Dothideomycetes genomes: a test case for predicting lifestyles and emergence of pathogens.</title>
        <authorList>
            <person name="Haridas S."/>
            <person name="Albert R."/>
            <person name="Binder M."/>
            <person name="Bloem J."/>
            <person name="Labutti K."/>
            <person name="Salamov A."/>
            <person name="Andreopoulos B."/>
            <person name="Baker S."/>
            <person name="Barry K."/>
            <person name="Bills G."/>
            <person name="Bluhm B."/>
            <person name="Cannon C."/>
            <person name="Castanera R."/>
            <person name="Culley D."/>
            <person name="Daum C."/>
            <person name="Ezra D."/>
            <person name="Gonzalez J."/>
            <person name="Henrissat B."/>
            <person name="Kuo A."/>
            <person name="Liang C."/>
            <person name="Lipzen A."/>
            <person name="Lutzoni F."/>
            <person name="Magnuson J."/>
            <person name="Mondo S."/>
            <person name="Nolan M."/>
            <person name="Ohm R."/>
            <person name="Pangilinan J."/>
            <person name="Park H.-J."/>
            <person name="Ramirez L."/>
            <person name="Alfaro M."/>
            <person name="Sun H."/>
            <person name="Tritt A."/>
            <person name="Yoshinaga Y."/>
            <person name="Zwiers L.-H."/>
            <person name="Turgeon B."/>
            <person name="Goodwin S."/>
            <person name="Spatafora J."/>
            <person name="Crous P."/>
            <person name="Grigoriev I."/>
        </authorList>
    </citation>
    <scope>NUCLEOTIDE SEQUENCE</scope>
    <source>
        <strain evidence="2">CBS 121739</strain>
    </source>
</reference>
<feature type="region of interest" description="Disordered" evidence="1">
    <location>
        <begin position="112"/>
        <end position="156"/>
    </location>
</feature>
<dbReference type="GeneID" id="54487393"/>
<dbReference type="RefSeq" id="XP_033605735.1">
    <property type="nucleotide sequence ID" value="XM_033746339.1"/>
</dbReference>
<evidence type="ECO:0000313" key="3">
    <source>
        <dbReference type="Proteomes" id="UP000799437"/>
    </source>
</evidence>
<protein>
    <submittedName>
        <fullName evidence="2">Uncharacterized protein</fullName>
    </submittedName>
</protein>
<accession>A0A6A6WM51</accession>
<feature type="compositionally biased region" description="Basic and acidic residues" evidence="1">
    <location>
        <begin position="121"/>
        <end position="130"/>
    </location>
</feature>